<evidence type="ECO:0000259" key="4">
    <source>
        <dbReference type="Pfam" id="PF25917"/>
    </source>
</evidence>
<protein>
    <submittedName>
        <fullName evidence="5">Membrane fusion protein, multidrug efflux system</fullName>
    </submittedName>
</protein>
<dbReference type="GO" id="GO:1990281">
    <property type="term" value="C:efflux pump complex"/>
    <property type="evidence" value="ECO:0007669"/>
    <property type="project" value="TreeGrafter"/>
</dbReference>
<dbReference type="PANTHER" id="PTHR30469:SF29">
    <property type="entry name" value="BLR2860 PROTEIN"/>
    <property type="match status" value="1"/>
</dbReference>
<dbReference type="Pfam" id="PF25917">
    <property type="entry name" value="BSH_RND"/>
    <property type="match status" value="1"/>
</dbReference>
<dbReference type="InterPro" id="IPR058625">
    <property type="entry name" value="MdtA-like_BSH"/>
</dbReference>
<dbReference type="PANTHER" id="PTHR30469">
    <property type="entry name" value="MULTIDRUG RESISTANCE PROTEIN MDTA"/>
    <property type="match status" value="1"/>
</dbReference>
<evidence type="ECO:0000313" key="5">
    <source>
        <dbReference type="EMBL" id="SDO19305.1"/>
    </source>
</evidence>
<dbReference type="Gene3D" id="2.40.50.100">
    <property type="match status" value="1"/>
</dbReference>
<dbReference type="NCBIfam" id="TIGR01730">
    <property type="entry name" value="RND_mfp"/>
    <property type="match status" value="1"/>
</dbReference>
<keyword evidence="2" id="KW-0175">Coiled coil</keyword>
<dbReference type="InterPro" id="IPR006143">
    <property type="entry name" value="RND_pump_MFP"/>
</dbReference>
<dbReference type="OrthoDB" id="9806939at2"/>
<gene>
    <name evidence="5" type="ORF">SAMN04487957_104195</name>
</gene>
<keyword evidence="6" id="KW-1185">Reference proteome</keyword>
<organism evidence="5 6">
    <name type="scientific">Halomonas shengliensis</name>
    <dbReference type="NCBI Taxonomy" id="419597"/>
    <lineage>
        <taxon>Bacteria</taxon>
        <taxon>Pseudomonadati</taxon>
        <taxon>Pseudomonadota</taxon>
        <taxon>Gammaproteobacteria</taxon>
        <taxon>Oceanospirillales</taxon>
        <taxon>Halomonadaceae</taxon>
        <taxon>Halomonas</taxon>
    </lineage>
</organism>
<accession>A0A1H0HJC8</accession>
<proteinExistence type="inferred from homology"/>
<evidence type="ECO:0000313" key="6">
    <source>
        <dbReference type="Proteomes" id="UP000199075"/>
    </source>
</evidence>
<feature type="compositionally biased region" description="Low complexity" evidence="3">
    <location>
        <begin position="364"/>
        <end position="379"/>
    </location>
</feature>
<dbReference type="RefSeq" id="WP_089677992.1">
    <property type="nucleotide sequence ID" value="NZ_FNIV01000004.1"/>
</dbReference>
<dbReference type="STRING" id="419597.SAMN04487957_104195"/>
<evidence type="ECO:0000256" key="1">
    <source>
        <dbReference type="ARBA" id="ARBA00009477"/>
    </source>
</evidence>
<dbReference type="GO" id="GO:0015562">
    <property type="term" value="F:efflux transmembrane transporter activity"/>
    <property type="evidence" value="ECO:0007669"/>
    <property type="project" value="TreeGrafter"/>
</dbReference>
<sequence>MPRRRLPPLPPLLAIGLVILLLAWLLLGDIQGFRAEPPEATPAAEEQPPRVEVATRHAEPYAPTLTLQGELAAQRVVELRARQTGRVAALPVAEGSRVEAGDVLLELAQDELPQRLAQARDDLTLARAELAGAESLRRRELISRPEYLRLQAGVSRAEAELAALERQLGDTRPQAPFAGTLDRLEVETGDLVQVGESWGRLVDDSRLTAVAWAPQRDALALAEGLPAELQLLDGSRLSGRVSLVARQAEEATRSFRVEVSADNPERRRLAGASATLAIALPERRVHRLSPALLVLDDAGGLAVRHLDADDRVVESPVTLVDAGLEEARVTGLPDPVRLIPLGAGLVGVGERVEPVPAEEDEASDATPAAPFGAADAEAP</sequence>
<dbReference type="Proteomes" id="UP000199075">
    <property type="component" value="Unassembled WGS sequence"/>
</dbReference>
<reference evidence="6" key="1">
    <citation type="submission" date="2016-10" db="EMBL/GenBank/DDBJ databases">
        <authorList>
            <person name="Varghese N."/>
            <person name="Submissions S."/>
        </authorList>
    </citation>
    <scope>NUCLEOTIDE SEQUENCE [LARGE SCALE GENOMIC DNA]</scope>
    <source>
        <strain evidence="6">CGMCC 1.6444</strain>
    </source>
</reference>
<dbReference type="Gene3D" id="1.10.287.470">
    <property type="entry name" value="Helix hairpin bin"/>
    <property type="match status" value="1"/>
</dbReference>
<name>A0A1H0HJC8_9GAMM</name>
<feature type="coiled-coil region" evidence="2">
    <location>
        <begin position="116"/>
        <end position="167"/>
    </location>
</feature>
<evidence type="ECO:0000256" key="2">
    <source>
        <dbReference type="SAM" id="Coils"/>
    </source>
</evidence>
<comment type="similarity">
    <text evidence="1">Belongs to the membrane fusion protein (MFP) (TC 8.A.1) family.</text>
</comment>
<feature type="region of interest" description="Disordered" evidence="3">
    <location>
        <begin position="353"/>
        <end position="379"/>
    </location>
</feature>
<evidence type="ECO:0000256" key="3">
    <source>
        <dbReference type="SAM" id="MobiDB-lite"/>
    </source>
</evidence>
<feature type="domain" description="Multidrug resistance protein MdtA-like barrel-sandwich hybrid" evidence="4">
    <location>
        <begin position="75"/>
        <end position="199"/>
    </location>
</feature>
<dbReference type="Gene3D" id="2.40.30.170">
    <property type="match status" value="1"/>
</dbReference>
<dbReference type="SUPFAM" id="SSF111369">
    <property type="entry name" value="HlyD-like secretion proteins"/>
    <property type="match status" value="1"/>
</dbReference>
<dbReference type="EMBL" id="FNIV01000004">
    <property type="protein sequence ID" value="SDO19305.1"/>
    <property type="molecule type" value="Genomic_DNA"/>
</dbReference>
<dbReference type="AlphaFoldDB" id="A0A1H0HJC8"/>